<evidence type="ECO:0000313" key="3">
    <source>
        <dbReference type="Proteomes" id="UP001331515"/>
    </source>
</evidence>
<name>A0AAN8D016_CHAGU</name>
<feature type="region of interest" description="Disordered" evidence="1">
    <location>
        <begin position="57"/>
        <end position="79"/>
    </location>
</feature>
<dbReference type="AlphaFoldDB" id="A0AAN8D016"/>
<reference evidence="2 3" key="1">
    <citation type="journal article" date="2023" name="Mol. Biol. Evol.">
        <title>Genomics of Secondarily Temperate Adaptation in the Only Non-Antarctic Icefish.</title>
        <authorList>
            <person name="Rivera-Colon A.G."/>
            <person name="Rayamajhi N."/>
            <person name="Minhas B.F."/>
            <person name="Madrigal G."/>
            <person name="Bilyk K.T."/>
            <person name="Yoon V."/>
            <person name="Hune M."/>
            <person name="Gregory S."/>
            <person name="Cheng C.H.C."/>
            <person name="Catchen J.M."/>
        </authorList>
    </citation>
    <scope>NUCLEOTIDE SEQUENCE [LARGE SCALE GENOMIC DNA]</scope>
    <source>
        <tissue evidence="2">White muscle</tissue>
    </source>
</reference>
<gene>
    <name evidence="2" type="ORF">CgunFtcFv8_005296</name>
</gene>
<dbReference type="EMBL" id="JAURVH010001528">
    <property type="protein sequence ID" value="KAK5911088.1"/>
    <property type="molecule type" value="Genomic_DNA"/>
</dbReference>
<organism evidence="2 3">
    <name type="scientific">Champsocephalus gunnari</name>
    <name type="common">Mackerel icefish</name>
    <dbReference type="NCBI Taxonomy" id="52237"/>
    <lineage>
        <taxon>Eukaryota</taxon>
        <taxon>Metazoa</taxon>
        <taxon>Chordata</taxon>
        <taxon>Craniata</taxon>
        <taxon>Vertebrata</taxon>
        <taxon>Euteleostomi</taxon>
        <taxon>Actinopterygii</taxon>
        <taxon>Neopterygii</taxon>
        <taxon>Teleostei</taxon>
        <taxon>Neoteleostei</taxon>
        <taxon>Acanthomorphata</taxon>
        <taxon>Eupercaria</taxon>
        <taxon>Perciformes</taxon>
        <taxon>Notothenioidei</taxon>
        <taxon>Channichthyidae</taxon>
        <taxon>Champsocephalus</taxon>
    </lineage>
</organism>
<accession>A0AAN8D016</accession>
<comment type="caution">
    <text evidence="2">The sequence shown here is derived from an EMBL/GenBank/DDBJ whole genome shotgun (WGS) entry which is preliminary data.</text>
</comment>
<protein>
    <submittedName>
        <fullName evidence="2">Uncharacterized protein</fullName>
    </submittedName>
</protein>
<keyword evidence="3" id="KW-1185">Reference proteome</keyword>
<evidence type="ECO:0000256" key="1">
    <source>
        <dbReference type="SAM" id="MobiDB-lite"/>
    </source>
</evidence>
<evidence type="ECO:0000313" key="2">
    <source>
        <dbReference type="EMBL" id="KAK5911088.1"/>
    </source>
</evidence>
<feature type="region of interest" description="Disordered" evidence="1">
    <location>
        <begin position="1"/>
        <end position="26"/>
    </location>
</feature>
<sequence length="79" mass="8564">MEMQTTTERRTDSAGGSDGGGSGRGAEEGVLLKVAVPVFEARLIKTLVQYLWWRGSGKRRREKSGPGRVSNPLSEGFPN</sequence>
<dbReference type="Proteomes" id="UP001331515">
    <property type="component" value="Unassembled WGS sequence"/>
</dbReference>
<proteinExistence type="predicted"/>